<gene>
    <name evidence="3" type="ORF">SAMN02745124_01843</name>
</gene>
<dbReference type="RefSeq" id="WP_073375409.1">
    <property type="nucleotide sequence ID" value="NZ_FQXS01000009.1"/>
</dbReference>
<evidence type="ECO:0000313" key="3">
    <source>
        <dbReference type="EMBL" id="SHH77802.1"/>
    </source>
</evidence>
<dbReference type="EMBL" id="FQXS01000009">
    <property type="protein sequence ID" value="SHH77802.1"/>
    <property type="molecule type" value="Genomic_DNA"/>
</dbReference>
<evidence type="ECO:0000313" key="4">
    <source>
        <dbReference type="Proteomes" id="UP000184139"/>
    </source>
</evidence>
<proteinExistence type="predicted"/>
<dbReference type="PANTHER" id="PTHR12558:SF13">
    <property type="entry name" value="CELL DIVISION CYCLE PROTEIN 27 HOMOLOG"/>
    <property type="match status" value="1"/>
</dbReference>
<feature type="signal peptide" evidence="2">
    <location>
        <begin position="1"/>
        <end position="37"/>
    </location>
</feature>
<organism evidence="3 4">
    <name type="scientific">Desulfofustis glycolicus DSM 9705</name>
    <dbReference type="NCBI Taxonomy" id="1121409"/>
    <lineage>
        <taxon>Bacteria</taxon>
        <taxon>Pseudomonadati</taxon>
        <taxon>Thermodesulfobacteriota</taxon>
        <taxon>Desulfobulbia</taxon>
        <taxon>Desulfobulbales</taxon>
        <taxon>Desulfocapsaceae</taxon>
        <taxon>Desulfofustis</taxon>
    </lineage>
</organism>
<reference evidence="3 4" key="1">
    <citation type="submission" date="2016-11" db="EMBL/GenBank/DDBJ databases">
        <authorList>
            <person name="Jaros S."/>
            <person name="Januszkiewicz K."/>
            <person name="Wedrychowicz H."/>
        </authorList>
    </citation>
    <scope>NUCLEOTIDE SEQUENCE [LARGE SCALE GENOMIC DNA]</scope>
    <source>
        <strain evidence="3 4">DSM 9705</strain>
    </source>
</reference>
<dbReference type="InterPro" id="IPR019734">
    <property type="entry name" value="TPR_rpt"/>
</dbReference>
<sequence length="587" mass="66211">MNCSIIIKRNGAAVQTFIKFTLPCLLLSLFMAACSGAGTIGAEAPADAGRAVDSDNRDLSCAYFYFLWGSHAEFDNRLEDALEAYEKALVCDPSASYIKQKLPLLMMKMGDTDQAKTLLEEAIRRHPEDTARRALLASIHIQQQQHRLAVEQYRAIIAYDPENGPILLRLGALLSQLGEYDEAGSILNRLLELDQELYLARLYLARLAVRQDDPETAVRHYQAALELNWSAELVYELADIYQKEHRYQDAIDLLRSVLVDNEADEQARLGIVQSLLAQEREEEAIAELGLARQFSSSPERLSVVISRLYLRIDQPGKAIDNLRAVLEATVSSEASYLLAVILAERRQFDEALTLIDAIDREDREFEDAIFLKTKILHDAGQTTEALELLERFLATDYGNKPMLVLLAASLNRDQGNDKRSLALLAEAAERFPGDEQVLFAYGLQLERSDRLDEAINVMEAIITRNPDHAEALNFVGYCWADAGRNLDRALQYINRAMALKPGNGYIRDSLGWVHFRLGNLERAERELLGALEQLPDDPHINEHLGDLYRALDRPDRARTFYNAAYENFDDEAKKQAVRQKIDDLASP</sequence>
<protein>
    <submittedName>
        <fullName evidence="3">Tfp pilus assembly protein PilF</fullName>
    </submittedName>
</protein>
<dbReference type="Proteomes" id="UP000184139">
    <property type="component" value="Unassembled WGS sequence"/>
</dbReference>
<dbReference type="AlphaFoldDB" id="A0A1M5VRC4"/>
<name>A0A1M5VRC4_9BACT</name>
<feature type="repeat" description="TPR" evidence="1">
    <location>
        <begin position="164"/>
        <end position="197"/>
    </location>
</feature>
<dbReference type="SMART" id="SM00028">
    <property type="entry name" value="TPR"/>
    <property type="match status" value="11"/>
</dbReference>
<dbReference type="STRING" id="1121409.SAMN02745124_01843"/>
<keyword evidence="4" id="KW-1185">Reference proteome</keyword>
<dbReference type="Pfam" id="PF13432">
    <property type="entry name" value="TPR_16"/>
    <property type="match status" value="5"/>
</dbReference>
<keyword evidence="1" id="KW-0802">TPR repeat</keyword>
<feature type="repeat" description="TPR" evidence="1">
    <location>
        <begin position="62"/>
        <end position="95"/>
    </location>
</feature>
<dbReference type="SUPFAM" id="SSF48452">
    <property type="entry name" value="TPR-like"/>
    <property type="match status" value="2"/>
</dbReference>
<dbReference type="Pfam" id="PF14559">
    <property type="entry name" value="TPR_19"/>
    <property type="match status" value="2"/>
</dbReference>
<evidence type="ECO:0000256" key="2">
    <source>
        <dbReference type="SAM" id="SignalP"/>
    </source>
</evidence>
<accession>A0A1M5VRC4</accession>
<feature type="chain" id="PRO_5013313960" evidence="2">
    <location>
        <begin position="38"/>
        <end position="587"/>
    </location>
</feature>
<dbReference type="InterPro" id="IPR011990">
    <property type="entry name" value="TPR-like_helical_dom_sf"/>
</dbReference>
<dbReference type="PANTHER" id="PTHR12558">
    <property type="entry name" value="CELL DIVISION CYCLE 16,23,27"/>
    <property type="match status" value="1"/>
</dbReference>
<dbReference type="PROSITE" id="PS50005">
    <property type="entry name" value="TPR"/>
    <property type="match status" value="2"/>
</dbReference>
<dbReference type="Gene3D" id="1.25.40.10">
    <property type="entry name" value="Tetratricopeptide repeat domain"/>
    <property type="match status" value="4"/>
</dbReference>
<keyword evidence="2" id="KW-0732">Signal</keyword>
<dbReference type="OrthoDB" id="9766710at2"/>
<evidence type="ECO:0000256" key="1">
    <source>
        <dbReference type="PROSITE-ProRule" id="PRU00339"/>
    </source>
</evidence>